<evidence type="ECO:0000256" key="7">
    <source>
        <dbReference type="ARBA" id="ARBA00023303"/>
    </source>
</evidence>
<gene>
    <name evidence="11" type="ORF">DME_LOCUS5606</name>
</gene>
<sequence>MAEQFKEIQGLLENVESEPPSFKKYVKIVLPHVALVAVVCLYAAIGAWIFYSLESPHEDRLKKNGIMKINQMRSEFLFLITLNEWLRISNERLQYFNENLYRAFKEQFVRKSRRKSEKSKKLWTASSAIFFAATTMATIGYGNIVPVTSYGRITCVIFALFGAPLAIVTIGDLGKFLSECTICFYNKMRKIRKTINGNVSGNLRNQLSELINDKTEVPVILVFAILLLYIAFGGILFAIVESWTYMDAFYYCFISLTTIGFGDIVPERHEYILLMLIYLGVGLAVTTMCIDLAGIQYIQKIHYFGRKFRGADLLQLLKRKRMIERSMALGHCDEILQIYFQSLQDGRFAICKKFFKIIQKSSGIIFISFVLRIIPVGLYCMEQWNSYLEMLKESQETKIQICSNKVIYFSPSRASSSGSEASSIPFSIDLGGFELMDSGVAPESLLSSEEPILFLNNIPVHSVHHDTVQTEAALECLVKANGSVLSKAIPPTMVDDNFCFIVDGQYISNSDMLGDSKWWRHTSKPTKYFYSDNMRTFHKVSCISTKGKIIAAKITSNRMELRRSSVVFASRDSVCLPSPYNSPQRGEQIPLSRVYKIMRFYSFWKTCTSFHRIVTLMEKITDDPSNETFKKRFFVQYLWRNVKPSEKARVKKEYDLANPKELKATLGENSLHDLSFNICFGCAFIERKLAVHTKNTRKWRKITKPLKQMAYVAYFLNISNFCDTIL</sequence>
<evidence type="ECO:0000256" key="2">
    <source>
        <dbReference type="ARBA" id="ARBA00022448"/>
    </source>
</evidence>
<dbReference type="Proteomes" id="UP000274756">
    <property type="component" value="Unassembled WGS sequence"/>
</dbReference>
<evidence type="ECO:0000259" key="10">
    <source>
        <dbReference type="Pfam" id="PF07885"/>
    </source>
</evidence>
<dbReference type="InterPro" id="IPR013099">
    <property type="entry name" value="K_chnl_dom"/>
</dbReference>
<feature type="transmembrane region" description="Helical" evidence="9">
    <location>
        <begin position="150"/>
        <end position="170"/>
    </location>
</feature>
<feature type="transmembrane region" description="Helical" evidence="9">
    <location>
        <begin position="271"/>
        <end position="298"/>
    </location>
</feature>
<evidence type="ECO:0000313" key="12">
    <source>
        <dbReference type="Proteomes" id="UP000038040"/>
    </source>
</evidence>
<dbReference type="PANTHER" id="PTHR11003">
    <property type="entry name" value="POTASSIUM CHANNEL, SUBFAMILY K"/>
    <property type="match status" value="1"/>
</dbReference>
<protein>
    <submittedName>
        <fullName evidence="14">TWiK family of potassium channels protein 7</fullName>
    </submittedName>
</protein>
<dbReference type="InterPro" id="IPR003280">
    <property type="entry name" value="2pore_dom_K_chnl"/>
</dbReference>
<evidence type="ECO:0000256" key="6">
    <source>
        <dbReference type="ARBA" id="ARBA00023136"/>
    </source>
</evidence>
<feature type="transmembrane region" description="Helical" evidence="9">
    <location>
        <begin position="29"/>
        <end position="53"/>
    </location>
</feature>
<comment type="similarity">
    <text evidence="8">Belongs to the two pore domain potassium channel (TC 1.A.1.8) family.</text>
</comment>
<dbReference type="AlphaFoldDB" id="A0A158Q2Z6"/>
<dbReference type="Pfam" id="PF07885">
    <property type="entry name" value="Ion_trans_2"/>
    <property type="match status" value="2"/>
</dbReference>
<evidence type="ECO:0000313" key="11">
    <source>
        <dbReference type="EMBL" id="VDN55633.1"/>
    </source>
</evidence>
<keyword evidence="4 9" id="KW-1133">Transmembrane helix</keyword>
<evidence type="ECO:0000256" key="5">
    <source>
        <dbReference type="ARBA" id="ARBA00023065"/>
    </source>
</evidence>
<dbReference type="GO" id="GO:0005886">
    <property type="term" value="C:plasma membrane"/>
    <property type="evidence" value="ECO:0007669"/>
    <property type="project" value="TreeGrafter"/>
</dbReference>
<dbReference type="STRING" id="318479.A0A158Q2Z6"/>
<dbReference type="GO" id="GO:0030322">
    <property type="term" value="P:stabilization of membrane potential"/>
    <property type="evidence" value="ECO:0007669"/>
    <property type="project" value="TreeGrafter"/>
</dbReference>
<dbReference type="GO" id="GO:0015271">
    <property type="term" value="F:outward rectifier potassium channel activity"/>
    <property type="evidence" value="ECO:0007669"/>
    <property type="project" value="TreeGrafter"/>
</dbReference>
<feature type="transmembrane region" description="Helical" evidence="9">
    <location>
        <begin position="219"/>
        <end position="240"/>
    </location>
</feature>
<dbReference type="PRINTS" id="PR01333">
    <property type="entry name" value="2POREKCHANEL"/>
</dbReference>
<accession>A0A158Q2Z6</accession>
<dbReference type="Gene3D" id="1.10.287.70">
    <property type="match status" value="1"/>
</dbReference>
<evidence type="ECO:0000256" key="3">
    <source>
        <dbReference type="ARBA" id="ARBA00022692"/>
    </source>
</evidence>
<proteinExistence type="inferred from homology"/>
<reference evidence="11 13" key="2">
    <citation type="submission" date="2018-11" db="EMBL/GenBank/DDBJ databases">
        <authorList>
            <consortium name="Pathogen Informatics"/>
        </authorList>
    </citation>
    <scope>NUCLEOTIDE SEQUENCE [LARGE SCALE GENOMIC DNA]</scope>
</reference>
<keyword evidence="7 8" id="KW-0407">Ion channel</keyword>
<feature type="domain" description="Potassium channel" evidence="10">
    <location>
        <begin position="225"/>
        <end position="295"/>
    </location>
</feature>
<keyword evidence="6 9" id="KW-0472">Membrane</keyword>
<dbReference type="GO" id="GO:0022841">
    <property type="term" value="F:potassium ion leak channel activity"/>
    <property type="evidence" value="ECO:0007669"/>
    <property type="project" value="TreeGrafter"/>
</dbReference>
<comment type="subcellular location">
    <subcellularLocation>
        <location evidence="1">Membrane</location>
        <topology evidence="1">Multi-pass membrane protein</topology>
    </subcellularLocation>
</comment>
<keyword evidence="3 8" id="KW-0812">Transmembrane</keyword>
<dbReference type="PANTHER" id="PTHR11003:SF110">
    <property type="entry name" value="POTASSIUM CHANNEL DOMAIN-CONTAINING PROTEIN"/>
    <property type="match status" value="1"/>
</dbReference>
<dbReference type="WBParaSite" id="DME_0000124601-mRNA-1">
    <property type="protein sequence ID" value="DME_0000124601-mRNA-1"/>
    <property type="gene ID" value="DME_0000124601"/>
</dbReference>
<feature type="domain" description="Potassium channel" evidence="10">
    <location>
        <begin position="119"/>
        <end position="178"/>
    </location>
</feature>
<dbReference type="EMBL" id="UYYG01001152">
    <property type="protein sequence ID" value="VDN55633.1"/>
    <property type="molecule type" value="Genomic_DNA"/>
</dbReference>
<dbReference type="SUPFAM" id="SSF81324">
    <property type="entry name" value="Voltage-gated potassium channels"/>
    <property type="match status" value="2"/>
</dbReference>
<organism evidence="12 14">
    <name type="scientific">Dracunculus medinensis</name>
    <name type="common">Guinea worm</name>
    <dbReference type="NCBI Taxonomy" id="318479"/>
    <lineage>
        <taxon>Eukaryota</taxon>
        <taxon>Metazoa</taxon>
        <taxon>Ecdysozoa</taxon>
        <taxon>Nematoda</taxon>
        <taxon>Chromadorea</taxon>
        <taxon>Rhabditida</taxon>
        <taxon>Spirurina</taxon>
        <taxon>Dracunculoidea</taxon>
        <taxon>Dracunculidae</taxon>
        <taxon>Dracunculus</taxon>
    </lineage>
</organism>
<dbReference type="Proteomes" id="UP000038040">
    <property type="component" value="Unplaced"/>
</dbReference>
<evidence type="ECO:0000256" key="9">
    <source>
        <dbReference type="SAM" id="Phobius"/>
    </source>
</evidence>
<evidence type="ECO:0000256" key="8">
    <source>
        <dbReference type="RuleBase" id="RU003857"/>
    </source>
</evidence>
<keyword evidence="2 8" id="KW-0813">Transport</keyword>
<feature type="transmembrane region" description="Helical" evidence="9">
    <location>
        <begin position="122"/>
        <end position="144"/>
    </location>
</feature>
<dbReference type="OrthoDB" id="297496at2759"/>
<keyword evidence="13" id="KW-1185">Reference proteome</keyword>
<evidence type="ECO:0000313" key="13">
    <source>
        <dbReference type="Proteomes" id="UP000274756"/>
    </source>
</evidence>
<reference evidence="14" key="1">
    <citation type="submission" date="2016-04" db="UniProtKB">
        <authorList>
            <consortium name="WormBaseParasite"/>
        </authorList>
    </citation>
    <scope>IDENTIFICATION</scope>
</reference>
<evidence type="ECO:0000256" key="4">
    <source>
        <dbReference type="ARBA" id="ARBA00022989"/>
    </source>
</evidence>
<name>A0A158Q2Z6_DRAME</name>
<evidence type="ECO:0000256" key="1">
    <source>
        <dbReference type="ARBA" id="ARBA00004141"/>
    </source>
</evidence>
<evidence type="ECO:0000313" key="14">
    <source>
        <dbReference type="WBParaSite" id="DME_0000124601-mRNA-1"/>
    </source>
</evidence>
<keyword evidence="5 8" id="KW-0406">Ion transport</keyword>